<evidence type="ECO:0000313" key="5">
    <source>
        <dbReference type="Proteomes" id="UP000738325"/>
    </source>
</evidence>
<dbReference type="InterPro" id="IPR034164">
    <property type="entry name" value="Pepsin-like_dom"/>
</dbReference>
<evidence type="ECO:0000256" key="2">
    <source>
        <dbReference type="SAM" id="SignalP"/>
    </source>
</evidence>
<dbReference type="PANTHER" id="PTHR47966:SF51">
    <property type="entry name" value="BETA-SITE APP-CLEAVING ENZYME, ISOFORM A-RELATED"/>
    <property type="match status" value="1"/>
</dbReference>
<feature type="chain" id="PRO_5040303652" description="Peptidase A1 domain-containing protein" evidence="2">
    <location>
        <begin position="20"/>
        <end position="357"/>
    </location>
</feature>
<dbReference type="GO" id="GO:0006508">
    <property type="term" value="P:proteolysis"/>
    <property type="evidence" value="ECO:0007669"/>
    <property type="project" value="InterPro"/>
</dbReference>
<dbReference type="SUPFAM" id="SSF50630">
    <property type="entry name" value="Acid proteases"/>
    <property type="match status" value="1"/>
</dbReference>
<dbReference type="InterPro" id="IPR021109">
    <property type="entry name" value="Peptidase_aspartic_dom_sf"/>
</dbReference>
<evidence type="ECO:0000259" key="3">
    <source>
        <dbReference type="PROSITE" id="PS51767"/>
    </source>
</evidence>
<dbReference type="InterPro" id="IPR033121">
    <property type="entry name" value="PEPTIDASE_A1"/>
</dbReference>
<gene>
    <name evidence="4" type="ORF">BGZ99_008359</name>
</gene>
<keyword evidence="5" id="KW-1185">Reference proteome</keyword>
<dbReference type="OrthoDB" id="660550at2759"/>
<accession>A0A9P6R7I1</accession>
<dbReference type="CDD" id="cd05471">
    <property type="entry name" value="pepsin_like"/>
    <property type="match status" value="1"/>
</dbReference>
<protein>
    <recommendedName>
        <fullName evidence="3">Peptidase A1 domain-containing protein</fullName>
    </recommendedName>
</protein>
<evidence type="ECO:0000313" key="4">
    <source>
        <dbReference type="EMBL" id="KAG0314125.1"/>
    </source>
</evidence>
<comment type="caution">
    <text evidence="4">The sequence shown here is derived from an EMBL/GenBank/DDBJ whole genome shotgun (WGS) entry which is preliminary data.</text>
</comment>
<dbReference type="GO" id="GO:0004190">
    <property type="term" value="F:aspartic-type endopeptidase activity"/>
    <property type="evidence" value="ECO:0007669"/>
    <property type="project" value="InterPro"/>
</dbReference>
<keyword evidence="2" id="KW-0732">Signal</keyword>
<proteinExistence type="inferred from homology"/>
<dbReference type="EMBL" id="JAAAIP010000642">
    <property type="protein sequence ID" value="KAG0314125.1"/>
    <property type="molecule type" value="Genomic_DNA"/>
</dbReference>
<dbReference type="AlphaFoldDB" id="A0A9P6R7I1"/>
<dbReference type="Pfam" id="PF00026">
    <property type="entry name" value="Asp"/>
    <property type="match status" value="1"/>
</dbReference>
<feature type="domain" description="Peptidase A1" evidence="3">
    <location>
        <begin position="33"/>
        <end position="347"/>
    </location>
</feature>
<dbReference type="PANTHER" id="PTHR47966">
    <property type="entry name" value="BETA-SITE APP-CLEAVING ENZYME, ISOFORM A-RELATED"/>
    <property type="match status" value="1"/>
</dbReference>
<reference evidence="4" key="1">
    <citation type="journal article" date="2020" name="Fungal Divers.">
        <title>Resolving the Mortierellaceae phylogeny through synthesis of multi-gene phylogenetics and phylogenomics.</title>
        <authorList>
            <person name="Vandepol N."/>
            <person name="Liber J."/>
            <person name="Desiro A."/>
            <person name="Na H."/>
            <person name="Kennedy M."/>
            <person name="Barry K."/>
            <person name="Grigoriev I.V."/>
            <person name="Miller A.N."/>
            <person name="O'Donnell K."/>
            <person name="Stajich J.E."/>
            <person name="Bonito G."/>
        </authorList>
    </citation>
    <scope>NUCLEOTIDE SEQUENCE</scope>
    <source>
        <strain evidence="4">REB-010B</strain>
    </source>
</reference>
<dbReference type="Proteomes" id="UP000738325">
    <property type="component" value="Unassembled WGS sequence"/>
</dbReference>
<organism evidence="4 5">
    <name type="scientific">Dissophora globulifera</name>
    <dbReference type="NCBI Taxonomy" id="979702"/>
    <lineage>
        <taxon>Eukaryota</taxon>
        <taxon>Fungi</taxon>
        <taxon>Fungi incertae sedis</taxon>
        <taxon>Mucoromycota</taxon>
        <taxon>Mortierellomycotina</taxon>
        <taxon>Mortierellomycetes</taxon>
        <taxon>Mortierellales</taxon>
        <taxon>Mortierellaceae</taxon>
        <taxon>Dissophora</taxon>
    </lineage>
</organism>
<dbReference type="InterPro" id="IPR001461">
    <property type="entry name" value="Aspartic_peptidase_A1"/>
</dbReference>
<evidence type="ECO:0000256" key="1">
    <source>
        <dbReference type="ARBA" id="ARBA00007447"/>
    </source>
</evidence>
<dbReference type="PROSITE" id="PS51767">
    <property type="entry name" value="PEPTIDASE_A1"/>
    <property type="match status" value="1"/>
</dbReference>
<dbReference type="Gene3D" id="2.40.70.10">
    <property type="entry name" value="Acid Proteases"/>
    <property type="match status" value="2"/>
</dbReference>
<sequence>MMLQSFATAIFMISAAIQASGVTVPITDALVHGLVTINVGAGNYMLIVDSGSANTWVGAKTPYQPGPNSKDTGETVTVHYGSGNFSGKVFLDNVDLSSELVVSGQSIGVAKTSTGFNDVDGVLGLGPSDLSSGTTSGGGVVPTVTENLFTEGAINSNLVAISLEPSTSTHEGEIIGEISFGEVDSSKYTGDINYTPITLTSPASTFWGLDASFQYGASRANVLSTTAGIIDHTTSLLLLATDAFKDFQKLTGATPDTNTGLLKVPSTETLESLFFQVKEVTYEITANALIWPRALNSIIGGEAAGIYLVVGDHGSPSGSGLDFVIGYSILRRFYTVLDTGNHRIGIATTPHTHDTTN</sequence>
<dbReference type="PRINTS" id="PR00792">
    <property type="entry name" value="PEPSIN"/>
</dbReference>
<name>A0A9P6R7I1_9FUNG</name>
<comment type="similarity">
    <text evidence="1">Belongs to the peptidase A1 family.</text>
</comment>
<feature type="signal peptide" evidence="2">
    <location>
        <begin position="1"/>
        <end position="19"/>
    </location>
</feature>